<evidence type="ECO:0000256" key="1">
    <source>
        <dbReference type="SAM" id="Phobius"/>
    </source>
</evidence>
<accession>A0A4Y9AEY1</accession>
<dbReference type="Pfam" id="PF14147">
    <property type="entry name" value="Spore_YhaL"/>
    <property type="match status" value="1"/>
</dbReference>
<keyword evidence="1" id="KW-0812">Transmembrane</keyword>
<organism evidence="2 3">
    <name type="scientific">Lentibacillus salicampi</name>
    <dbReference type="NCBI Taxonomy" id="175306"/>
    <lineage>
        <taxon>Bacteria</taxon>
        <taxon>Bacillati</taxon>
        <taxon>Bacillota</taxon>
        <taxon>Bacilli</taxon>
        <taxon>Bacillales</taxon>
        <taxon>Bacillaceae</taxon>
        <taxon>Lentibacillus</taxon>
    </lineage>
</organism>
<dbReference type="Proteomes" id="UP000298484">
    <property type="component" value="Unassembled WGS sequence"/>
</dbReference>
<sequence length="64" mass="7964">MILGVPWWVFMIILFIFLSGYMAFKAMRAERRLEQQYIEQEGKIYIDRIEKDRKQKQERKRLPQ</sequence>
<proteinExistence type="predicted"/>
<keyword evidence="3" id="KW-1185">Reference proteome</keyword>
<name>A0A4Y9AEY1_9BACI</name>
<feature type="transmembrane region" description="Helical" evidence="1">
    <location>
        <begin position="6"/>
        <end position="24"/>
    </location>
</feature>
<dbReference type="AlphaFoldDB" id="A0A4Y9AEY1"/>
<evidence type="ECO:0000313" key="2">
    <source>
        <dbReference type="EMBL" id="TFJ93520.1"/>
    </source>
</evidence>
<protein>
    <submittedName>
        <fullName evidence="2">SigE-dependent sporulation protein</fullName>
    </submittedName>
</protein>
<dbReference type="InterPro" id="IPR025428">
    <property type="entry name" value="Spore_YhaL"/>
</dbReference>
<dbReference type="EMBL" id="SRHY01000005">
    <property type="protein sequence ID" value="TFJ93520.1"/>
    <property type="molecule type" value="Genomic_DNA"/>
</dbReference>
<dbReference type="RefSeq" id="WP_135109181.1">
    <property type="nucleotide sequence ID" value="NZ_SRHY01000005.1"/>
</dbReference>
<reference evidence="2 3" key="1">
    <citation type="submission" date="2019-03" db="EMBL/GenBank/DDBJ databases">
        <title>Genome sequence of Lentibacillus salicampi ATCC BAA-719.</title>
        <authorList>
            <person name="Maclea K.S."/>
            <person name="Simoes Junior M."/>
        </authorList>
    </citation>
    <scope>NUCLEOTIDE SEQUENCE [LARGE SCALE GENOMIC DNA]</scope>
    <source>
        <strain evidence="2 3">ATCC BAA-719</strain>
    </source>
</reference>
<comment type="caution">
    <text evidence="2">The sequence shown here is derived from an EMBL/GenBank/DDBJ whole genome shotgun (WGS) entry which is preliminary data.</text>
</comment>
<evidence type="ECO:0000313" key="3">
    <source>
        <dbReference type="Proteomes" id="UP000298484"/>
    </source>
</evidence>
<keyword evidence="1" id="KW-0472">Membrane</keyword>
<keyword evidence="1" id="KW-1133">Transmembrane helix</keyword>
<gene>
    <name evidence="2" type="ORF">E4U82_06045</name>
</gene>
<dbReference type="OrthoDB" id="2454520at2"/>